<reference evidence="2 3" key="1">
    <citation type="submission" date="2021-06" db="EMBL/GenBank/DDBJ databases">
        <title>A haploid diamondback moth (Plutella xylostella L.) genome assembly resolves 31 chromosomes and identifies a diamide resistance mutation.</title>
        <authorList>
            <person name="Ward C.M."/>
            <person name="Perry K.D."/>
            <person name="Baker G."/>
            <person name="Powis K."/>
            <person name="Heckel D.G."/>
            <person name="Baxter S.W."/>
        </authorList>
    </citation>
    <scope>NUCLEOTIDE SEQUENCE [LARGE SCALE GENOMIC DNA]</scope>
    <source>
        <strain evidence="2 3">LV</strain>
        <tissue evidence="2">Single pupa</tissue>
    </source>
</reference>
<feature type="compositionally biased region" description="Polar residues" evidence="1">
    <location>
        <begin position="649"/>
        <end position="658"/>
    </location>
</feature>
<feature type="region of interest" description="Disordered" evidence="1">
    <location>
        <begin position="1"/>
        <end position="31"/>
    </location>
</feature>
<comment type="caution">
    <text evidence="2">The sequence shown here is derived from an EMBL/GenBank/DDBJ whole genome shotgun (WGS) entry which is preliminary data.</text>
</comment>
<feature type="region of interest" description="Disordered" evidence="1">
    <location>
        <begin position="885"/>
        <end position="912"/>
    </location>
</feature>
<feature type="region of interest" description="Disordered" evidence="1">
    <location>
        <begin position="645"/>
        <end position="714"/>
    </location>
</feature>
<feature type="compositionally biased region" description="Basic and acidic residues" evidence="1">
    <location>
        <begin position="1178"/>
        <end position="1187"/>
    </location>
</feature>
<accession>A0ABQ7QA40</accession>
<feature type="compositionally biased region" description="Polar residues" evidence="1">
    <location>
        <begin position="119"/>
        <end position="129"/>
    </location>
</feature>
<evidence type="ECO:0000256" key="1">
    <source>
        <dbReference type="SAM" id="MobiDB-lite"/>
    </source>
</evidence>
<organism evidence="2 3">
    <name type="scientific">Plutella xylostella</name>
    <name type="common">Diamondback moth</name>
    <name type="synonym">Plutella maculipennis</name>
    <dbReference type="NCBI Taxonomy" id="51655"/>
    <lineage>
        <taxon>Eukaryota</taxon>
        <taxon>Metazoa</taxon>
        <taxon>Ecdysozoa</taxon>
        <taxon>Arthropoda</taxon>
        <taxon>Hexapoda</taxon>
        <taxon>Insecta</taxon>
        <taxon>Pterygota</taxon>
        <taxon>Neoptera</taxon>
        <taxon>Endopterygota</taxon>
        <taxon>Lepidoptera</taxon>
        <taxon>Glossata</taxon>
        <taxon>Ditrysia</taxon>
        <taxon>Yponomeutoidea</taxon>
        <taxon>Plutellidae</taxon>
        <taxon>Plutella</taxon>
    </lineage>
</organism>
<feature type="compositionally biased region" description="Basic and acidic residues" evidence="1">
    <location>
        <begin position="519"/>
        <end position="540"/>
    </location>
</feature>
<dbReference type="Proteomes" id="UP000823941">
    <property type="component" value="Chromosome 20"/>
</dbReference>
<sequence>MSNAAKPTQRKKRASGYAKKQVSGWQSPSTISTTSLAQLPHKLAALPKLYYDKEPISVLAQPNLSCVTEVSEPDSLEAASTVKLIKPCGFVTRNTKFIRKSKTSPSDNEDAHPRCISPEQGQGTNTSKSLLYTTIGSTDDSERFERNKNNKIDLAELSLREALNEKEKNSRFNADDAAVGAFDVNSEAIDNTPEAIAMRKTQTTDIINKQITTASRTVISKSTSDESNTESLKPDSITARNKAKIISTSDDSNMTDNIAETPVNYVSSRRKTMKYKSAPKNTTIRKDMGDNENSKPSYNIEDMEDFFSQHFKENKNGDLILSPTLARKINESSSDSDSFDKYVMSNIDKADQADINDYEVDADIIACLTSMVDKVCHDLDKCALYLDKEKSDLGLLDNMETGKDAVCIDGVISADDSNNVVMQVNDVQSDVLGSAKIKLSFNKKTAKRGKKVVNNKAKNKNKLVIKSAQAAAAQVTEKGEDVKDKRDLGSTTSLKETAGNESDTPLMVMKKRKLFSPNDGKDENDLDKIEPYYKDEESKKTPKRLTKPQTPQSAATCYKDIENDRKKLVRQPRNRRSKSKPSPLISPRTLKNNNLFDQLKENINSKNIKLVDKKTSEHDIAVYNFTSDSEDEDFKMRKDLLAKRKSEATIVSNESQSSKRGRPLKRRMYTESKTNSSTDETNIKTNLGKRKAPKRQNMKRRGRKPKNCVDQNLEDERMREVAPEPIITSPTVVKERTEVIIAETIEPVLSIVPEMEVIPEDEETVNEVKETQVNKKKIEKTLSLKKGKKAKVQKDITVAEPEKKTSESPLPALIIEPVNNKDDDGGSICSSNFVKKCNNVMQGGDVNNDTTQNLLSDNDKPSYSPEAQLLPIEIEIKDKLEDITENKKKTERKDSVEPKKLRRKPKISQPEEIVLSDDPEGVNEVKSIATVSPQNHRIESLSITAHCDTNETLNEKILPRNLEIEDMSTSMKDYFINLRNQTNDDKGTSESSVKKLAPKSNSKHQESLRSPVVSIKRLDEDDIRKWLPSPKSSDSEAFQPKSIIAKAKATTSNVNWKKSSQTKANSISSATKVSDISTNVKKARQNIRKTAAEKSKETSKFLKKTNATNKILLKLHESESDTDNPRHNLKRNASQPRRTVISPISIDLTEDDDESSSRISEEPIETNITMRYTQTFARPEKTVKLVERNTQSSSEDPSLNVTETSENSRKRKAVAPHSDDSPAKNPRVDLRREVSMTESGPSIASVKEWFAKSSQSRYTAKDEVRSACTDFVENVLEKLDTTLSEIQQGTSSKLVHMFVDMQEHYNKMKEENTRMFEQLIKRQDERFEEFKQLVKQRAVELIKEDYTKKKDMVNLLREDLENIMEQLNRRKTY</sequence>
<feature type="compositionally biased region" description="Polar residues" evidence="1">
    <location>
        <begin position="1166"/>
        <end position="1176"/>
    </location>
</feature>
<feature type="compositionally biased region" description="Basic and acidic residues" evidence="1">
    <location>
        <begin position="477"/>
        <end position="488"/>
    </location>
</feature>
<feature type="compositionally biased region" description="Basic and acidic residues" evidence="1">
    <location>
        <begin position="885"/>
        <end position="899"/>
    </location>
</feature>
<feature type="compositionally biased region" description="Basic and acidic residues" evidence="1">
    <location>
        <begin position="1115"/>
        <end position="1126"/>
    </location>
</feature>
<protein>
    <submittedName>
        <fullName evidence="2">Uncharacterized protein</fullName>
    </submittedName>
</protein>
<feature type="region of interest" description="Disordered" evidence="1">
    <location>
        <begin position="99"/>
        <end position="129"/>
    </location>
</feature>
<gene>
    <name evidence="2" type="ORF">JYU34_015137</name>
</gene>
<evidence type="ECO:0000313" key="2">
    <source>
        <dbReference type="EMBL" id="KAG7300803.1"/>
    </source>
</evidence>
<feature type="compositionally biased region" description="Polar residues" evidence="1">
    <location>
        <begin position="671"/>
        <end position="685"/>
    </location>
</feature>
<feature type="compositionally biased region" description="Basic and acidic residues" evidence="1">
    <location>
        <begin position="1217"/>
        <end position="1235"/>
    </location>
</feature>
<feature type="compositionally biased region" description="Polar residues" evidence="1">
    <location>
        <begin position="489"/>
        <end position="503"/>
    </location>
</feature>
<feature type="region of interest" description="Disordered" evidence="1">
    <location>
        <begin position="1115"/>
        <end position="1239"/>
    </location>
</feature>
<feature type="compositionally biased region" description="Polar residues" evidence="1">
    <location>
        <begin position="1188"/>
        <end position="1205"/>
    </location>
</feature>
<feature type="compositionally biased region" description="Basic residues" evidence="1">
    <location>
        <begin position="687"/>
        <end position="706"/>
    </location>
</feature>
<evidence type="ECO:0000313" key="3">
    <source>
        <dbReference type="Proteomes" id="UP000823941"/>
    </source>
</evidence>
<feature type="region of interest" description="Disordered" evidence="1">
    <location>
        <begin position="980"/>
        <end position="1014"/>
    </location>
</feature>
<keyword evidence="3" id="KW-1185">Reference proteome</keyword>
<proteinExistence type="predicted"/>
<dbReference type="EMBL" id="JAHIBW010000020">
    <property type="protein sequence ID" value="KAG7300803.1"/>
    <property type="molecule type" value="Genomic_DNA"/>
</dbReference>
<feature type="region of interest" description="Disordered" evidence="1">
    <location>
        <begin position="476"/>
        <end position="592"/>
    </location>
</feature>
<feature type="compositionally biased region" description="Basic residues" evidence="1">
    <location>
        <begin position="567"/>
        <end position="579"/>
    </location>
</feature>
<name>A0ABQ7QA40_PLUXY</name>